<dbReference type="Gene3D" id="3.30.530.20">
    <property type="match status" value="1"/>
</dbReference>
<feature type="compositionally biased region" description="Polar residues" evidence="1">
    <location>
        <begin position="551"/>
        <end position="566"/>
    </location>
</feature>
<keyword evidence="3" id="KW-1185">Reference proteome</keyword>
<protein>
    <submittedName>
        <fullName evidence="2">Uncharacterized protein</fullName>
    </submittedName>
</protein>
<comment type="caution">
    <text evidence="2">The sequence shown here is derived from an EMBL/GenBank/DDBJ whole genome shotgun (WGS) entry which is preliminary data.</text>
</comment>
<gene>
    <name evidence="2" type="ORF">SLEP1_g5039</name>
</gene>
<feature type="compositionally biased region" description="Acidic residues" evidence="1">
    <location>
        <begin position="376"/>
        <end position="401"/>
    </location>
</feature>
<feature type="region of interest" description="Disordered" evidence="1">
    <location>
        <begin position="375"/>
        <end position="401"/>
    </location>
</feature>
<sequence length="598" mass="67952">MEKGKISEYREKLDKTLASAELTNEETLKNLIKNQILRSSKHEKEGYSEDVLEKRTMELSNFLAMLRSASVNDHELSKTHEASHGEWKLKQDNEEFRVMYREGPQGTPFHSLLVEGYVDGPVDVCLCISWESPLYKKWWPQSSFPPFKITTCECLQKVQIGEQISLVRVKVAWPLSAREALVHYFLFEYFEDDLIVILLNTISDIRSIDRSTHGFTKDGIPEAKDVVRIDLVGGFALQKVTMERSYFRTITNMDMKLDFVPPALINFISRQLIGNGFRLYQKAVASVSNCDEDYCNALNDPLYARMREALYSIKESQEALEVKELKIEECIQDDKHLMKETLDVRCDVELDGHAHDPIHVPSLDCAQGTKRKTFGEIEEEESEESTFVEGEIEEEEGEDSTYVEEDCQAIEQSLARIPADKNCVNDKKNISIRPEVEQALVTLDKVISMVREYGLNGQKKLSSFGFPEDSPDSEKSVVNNLISKADDGDCSRGEVCIETSKKEVEERTLPNSRNTTPINDVRSNSFSREANHNRIAPASSPLQDILNLAKTNHSAPSSPRNQTTDANGIHENGVKKPTNSLKKYRFCCFSFKSSKKLD</sequence>
<feature type="region of interest" description="Disordered" evidence="1">
    <location>
        <begin position="506"/>
        <end position="525"/>
    </location>
</feature>
<evidence type="ECO:0000313" key="2">
    <source>
        <dbReference type="EMBL" id="GKU91122.1"/>
    </source>
</evidence>
<dbReference type="InterPro" id="IPR023393">
    <property type="entry name" value="START-like_dom_sf"/>
</dbReference>
<dbReference type="SUPFAM" id="SSF55961">
    <property type="entry name" value="Bet v1-like"/>
    <property type="match status" value="1"/>
</dbReference>
<dbReference type="Proteomes" id="UP001054252">
    <property type="component" value="Unassembled WGS sequence"/>
</dbReference>
<feature type="region of interest" description="Disordered" evidence="1">
    <location>
        <begin position="551"/>
        <end position="576"/>
    </location>
</feature>
<accession>A0AAV5HX25</accession>
<proteinExistence type="predicted"/>
<feature type="compositionally biased region" description="Polar residues" evidence="1">
    <location>
        <begin position="509"/>
        <end position="525"/>
    </location>
</feature>
<organism evidence="2 3">
    <name type="scientific">Rubroshorea leprosula</name>
    <dbReference type="NCBI Taxonomy" id="152421"/>
    <lineage>
        <taxon>Eukaryota</taxon>
        <taxon>Viridiplantae</taxon>
        <taxon>Streptophyta</taxon>
        <taxon>Embryophyta</taxon>
        <taxon>Tracheophyta</taxon>
        <taxon>Spermatophyta</taxon>
        <taxon>Magnoliopsida</taxon>
        <taxon>eudicotyledons</taxon>
        <taxon>Gunneridae</taxon>
        <taxon>Pentapetalae</taxon>
        <taxon>rosids</taxon>
        <taxon>malvids</taxon>
        <taxon>Malvales</taxon>
        <taxon>Dipterocarpaceae</taxon>
        <taxon>Rubroshorea</taxon>
    </lineage>
</organism>
<dbReference type="EMBL" id="BPVZ01000005">
    <property type="protein sequence ID" value="GKU91122.1"/>
    <property type="molecule type" value="Genomic_DNA"/>
</dbReference>
<evidence type="ECO:0000256" key="1">
    <source>
        <dbReference type="SAM" id="MobiDB-lite"/>
    </source>
</evidence>
<dbReference type="PANTHER" id="PTHR34560">
    <property type="entry name" value="POLYKETIDE CYCLASE/DEHYDRASE/LIPID TRANSPORT SUPERFAMILY PROTEIN"/>
    <property type="match status" value="1"/>
</dbReference>
<dbReference type="PANTHER" id="PTHR34560:SF1">
    <property type="entry name" value="START DOMAIN-CONTAINING PROTEIN"/>
    <property type="match status" value="1"/>
</dbReference>
<dbReference type="AlphaFoldDB" id="A0AAV5HX25"/>
<reference evidence="2 3" key="1">
    <citation type="journal article" date="2021" name="Commun. Biol.">
        <title>The genome of Shorea leprosula (Dipterocarpaceae) highlights the ecological relevance of drought in aseasonal tropical rainforests.</title>
        <authorList>
            <person name="Ng K.K.S."/>
            <person name="Kobayashi M.J."/>
            <person name="Fawcett J.A."/>
            <person name="Hatakeyama M."/>
            <person name="Paape T."/>
            <person name="Ng C.H."/>
            <person name="Ang C.C."/>
            <person name="Tnah L.H."/>
            <person name="Lee C.T."/>
            <person name="Nishiyama T."/>
            <person name="Sese J."/>
            <person name="O'Brien M.J."/>
            <person name="Copetti D."/>
            <person name="Mohd Noor M.I."/>
            <person name="Ong R.C."/>
            <person name="Putra M."/>
            <person name="Sireger I.Z."/>
            <person name="Indrioko S."/>
            <person name="Kosugi Y."/>
            <person name="Izuno A."/>
            <person name="Isagi Y."/>
            <person name="Lee S.L."/>
            <person name="Shimizu K.K."/>
        </authorList>
    </citation>
    <scope>NUCLEOTIDE SEQUENCE [LARGE SCALE GENOMIC DNA]</scope>
    <source>
        <strain evidence="2">214</strain>
    </source>
</reference>
<evidence type="ECO:0000313" key="3">
    <source>
        <dbReference type="Proteomes" id="UP001054252"/>
    </source>
</evidence>
<name>A0AAV5HX25_9ROSI</name>